<accession>A0A6J1ADG2</accession>
<evidence type="ECO:0000256" key="1">
    <source>
        <dbReference type="ARBA" id="ARBA00004477"/>
    </source>
</evidence>
<evidence type="ECO:0000313" key="9">
    <source>
        <dbReference type="RefSeq" id="XP_021284856.1"/>
    </source>
</evidence>
<keyword evidence="3 7" id="KW-0812">Transmembrane</keyword>
<evidence type="ECO:0000256" key="3">
    <source>
        <dbReference type="ARBA" id="ARBA00022692"/>
    </source>
</evidence>
<dbReference type="RefSeq" id="XP_021284856.1">
    <property type="nucleotide sequence ID" value="XM_021429181.1"/>
</dbReference>
<evidence type="ECO:0000313" key="8">
    <source>
        <dbReference type="Proteomes" id="UP000504621"/>
    </source>
</evidence>
<keyword evidence="6 7" id="KW-0472">Membrane</keyword>
<comment type="similarity">
    <text evidence="2">Belongs to the SPCS1 family.</text>
</comment>
<keyword evidence="5 7" id="KW-1133">Transmembrane helix</keyword>
<dbReference type="GO" id="GO:0005787">
    <property type="term" value="C:signal peptidase complex"/>
    <property type="evidence" value="ECO:0007669"/>
    <property type="project" value="InterPro"/>
</dbReference>
<organism evidence="8 9">
    <name type="scientific">Herrania umbratica</name>
    <dbReference type="NCBI Taxonomy" id="108875"/>
    <lineage>
        <taxon>Eukaryota</taxon>
        <taxon>Viridiplantae</taxon>
        <taxon>Streptophyta</taxon>
        <taxon>Embryophyta</taxon>
        <taxon>Tracheophyta</taxon>
        <taxon>Spermatophyta</taxon>
        <taxon>Magnoliopsida</taxon>
        <taxon>eudicotyledons</taxon>
        <taxon>Gunneridae</taxon>
        <taxon>Pentapetalae</taxon>
        <taxon>rosids</taxon>
        <taxon>malvids</taxon>
        <taxon>Malvales</taxon>
        <taxon>Malvaceae</taxon>
        <taxon>Byttnerioideae</taxon>
        <taxon>Herrania</taxon>
    </lineage>
</organism>
<name>A0A6J1ADG2_9ROSI</name>
<feature type="transmembrane region" description="Helical" evidence="7">
    <location>
        <begin position="7"/>
        <end position="26"/>
    </location>
</feature>
<dbReference type="Pfam" id="PF06645">
    <property type="entry name" value="SPC12"/>
    <property type="match status" value="1"/>
</dbReference>
<dbReference type="Proteomes" id="UP000504621">
    <property type="component" value="Unplaced"/>
</dbReference>
<gene>
    <name evidence="9" type="primary">LOC110417020</name>
</gene>
<feature type="transmembrane region" description="Helical" evidence="7">
    <location>
        <begin position="86"/>
        <end position="106"/>
    </location>
</feature>
<feature type="transmembrane region" description="Helical" evidence="7">
    <location>
        <begin position="32"/>
        <end position="50"/>
    </location>
</feature>
<dbReference type="OrthoDB" id="1861824at2759"/>
<dbReference type="PANTHER" id="PTHR38354">
    <property type="entry name" value="SIGNAL PEPTIDASE COMPLEX-LIKE PROTEIN DTM1"/>
    <property type="match status" value="1"/>
</dbReference>
<evidence type="ECO:0000256" key="6">
    <source>
        <dbReference type="ARBA" id="ARBA00023136"/>
    </source>
</evidence>
<evidence type="ECO:0000256" key="4">
    <source>
        <dbReference type="ARBA" id="ARBA00022824"/>
    </source>
</evidence>
<reference evidence="9" key="1">
    <citation type="submission" date="2025-08" db="UniProtKB">
        <authorList>
            <consortium name="RefSeq"/>
        </authorList>
    </citation>
    <scope>IDENTIFICATION</scope>
    <source>
        <tissue evidence="9">Leaf</tissue>
    </source>
</reference>
<dbReference type="InterPro" id="IPR009542">
    <property type="entry name" value="Spc1/SPCS1"/>
</dbReference>
<dbReference type="GO" id="GO:0006465">
    <property type="term" value="P:signal peptide processing"/>
    <property type="evidence" value="ECO:0007669"/>
    <property type="project" value="InterPro"/>
</dbReference>
<proteinExistence type="inferred from homology"/>
<keyword evidence="4" id="KW-0256">Endoplasmic reticulum</keyword>
<dbReference type="GeneID" id="110417020"/>
<comment type="subcellular location">
    <subcellularLocation>
        <location evidence="1">Endoplasmic reticulum membrane</location>
        <topology evidence="1">Multi-pass membrane protein</topology>
    </subcellularLocation>
</comment>
<dbReference type="GO" id="GO:0048658">
    <property type="term" value="P:anther wall tapetum development"/>
    <property type="evidence" value="ECO:0007669"/>
    <property type="project" value="InterPro"/>
</dbReference>
<evidence type="ECO:0000256" key="5">
    <source>
        <dbReference type="ARBA" id="ARBA00022989"/>
    </source>
</evidence>
<dbReference type="PANTHER" id="PTHR38354:SF2">
    <property type="entry name" value="SIGNAL PEPTIDASE COMPLEX-LIKE PROTEIN DTM1"/>
    <property type="match status" value="1"/>
</dbReference>
<evidence type="ECO:0000256" key="2">
    <source>
        <dbReference type="ARBA" id="ARBA00005245"/>
    </source>
</evidence>
<protein>
    <submittedName>
        <fullName evidence="9">Signal peptidase complex-like protein DTM1</fullName>
    </submittedName>
</protein>
<evidence type="ECO:0000256" key="7">
    <source>
        <dbReference type="SAM" id="Phobius"/>
    </source>
</evidence>
<dbReference type="InterPro" id="IPR039955">
    <property type="entry name" value="DTM1"/>
</dbReference>
<keyword evidence="8" id="KW-1185">Reference proteome</keyword>
<dbReference type="AlphaFoldDB" id="A0A6J1ADG2"/>
<sequence length="111" mass="12945">MANDVALRSAIVWLAVIIVLVGVRTLSLKKMMITYAFGMVGIAGILLPDWDFFDRDFSRWCYPITAEERAALHARRRSGLIKRCRIYPMRVIIYTTIYSFGLYKWWTFISS</sequence>